<dbReference type="PANTHER" id="PTHR43464">
    <property type="entry name" value="METHYLTRANSFERASE"/>
    <property type="match status" value="1"/>
</dbReference>
<gene>
    <name evidence="5" type="ORF">H9926_14130</name>
</gene>
<evidence type="ECO:0000313" key="5">
    <source>
        <dbReference type="EMBL" id="HJC89136.1"/>
    </source>
</evidence>
<dbReference type="SUPFAM" id="SSF53335">
    <property type="entry name" value="S-adenosyl-L-methionine-dependent methyltransferases"/>
    <property type="match status" value="1"/>
</dbReference>
<keyword evidence="1 5" id="KW-0489">Methyltransferase</keyword>
<reference evidence="5" key="1">
    <citation type="journal article" date="2021" name="PeerJ">
        <title>Extensive microbial diversity within the chicken gut microbiome revealed by metagenomics and culture.</title>
        <authorList>
            <person name="Gilroy R."/>
            <person name="Ravi A."/>
            <person name="Getino M."/>
            <person name="Pursley I."/>
            <person name="Horton D.L."/>
            <person name="Alikhan N.F."/>
            <person name="Baker D."/>
            <person name="Gharbi K."/>
            <person name="Hall N."/>
            <person name="Watson M."/>
            <person name="Adriaenssens E.M."/>
            <person name="Foster-Nyarko E."/>
            <person name="Jarju S."/>
            <person name="Secka A."/>
            <person name="Antonio M."/>
            <person name="Oren A."/>
            <person name="Chaudhuri R.R."/>
            <person name="La Ragione R."/>
            <person name="Hildebrand F."/>
            <person name="Pallen M.J."/>
        </authorList>
    </citation>
    <scope>NUCLEOTIDE SEQUENCE</scope>
    <source>
        <strain evidence="5">ChiBcec1-1630</strain>
    </source>
</reference>
<accession>A0A9D2QMI7</accession>
<dbReference type="GO" id="GO:0032259">
    <property type="term" value="P:methylation"/>
    <property type="evidence" value="ECO:0007669"/>
    <property type="project" value="UniProtKB-KW"/>
</dbReference>
<keyword evidence="3" id="KW-0949">S-adenosyl-L-methionine</keyword>
<dbReference type="InterPro" id="IPR029063">
    <property type="entry name" value="SAM-dependent_MTases_sf"/>
</dbReference>
<comment type="caution">
    <text evidence="5">The sequence shown here is derived from an EMBL/GenBank/DDBJ whole genome shotgun (WGS) entry which is preliminary data.</text>
</comment>
<dbReference type="PANTHER" id="PTHR43464:SF19">
    <property type="entry name" value="UBIQUINONE BIOSYNTHESIS O-METHYLTRANSFERASE, MITOCHONDRIAL"/>
    <property type="match status" value="1"/>
</dbReference>
<dbReference type="GO" id="GO:0008168">
    <property type="term" value="F:methyltransferase activity"/>
    <property type="evidence" value="ECO:0007669"/>
    <property type="project" value="UniProtKB-KW"/>
</dbReference>
<feature type="domain" description="Methyltransferase" evidence="4">
    <location>
        <begin position="44"/>
        <end position="137"/>
    </location>
</feature>
<evidence type="ECO:0000256" key="1">
    <source>
        <dbReference type="ARBA" id="ARBA00022603"/>
    </source>
</evidence>
<dbReference type="Proteomes" id="UP000823922">
    <property type="component" value="Unassembled WGS sequence"/>
</dbReference>
<keyword evidence="2" id="KW-0808">Transferase</keyword>
<dbReference type="InterPro" id="IPR041698">
    <property type="entry name" value="Methyltransf_25"/>
</dbReference>
<organism evidence="5 6">
    <name type="scientific">Candidatus Eisenbergiella intestinigallinarum</name>
    <dbReference type="NCBI Taxonomy" id="2838549"/>
    <lineage>
        <taxon>Bacteria</taxon>
        <taxon>Bacillati</taxon>
        <taxon>Bacillota</taxon>
        <taxon>Clostridia</taxon>
        <taxon>Lachnospirales</taxon>
        <taxon>Lachnospiraceae</taxon>
        <taxon>Eisenbergiella</taxon>
    </lineage>
</organism>
<protein>
    <submittedName>
        <fullName evidence="5">Class I SAM-dependent methyltransferase</fullName>
    </submittedName>
</protein>
<name>A0A9D2QMI7_9FIRM</name>
<reference evidence="5" key="2">
    <citation type="submission" date="2021-04" db="EMBL/GenBank/DDBJ databases">
        <authorList>
            <person name="Gilroy R."/>
        </authorList>
    </citation>
    <scope>NUCLEOTIDE SEQUENCE</scope>
    <source>
        <strain evidence="5">ChiBcec1-1630</strain>
    </source>
</reference>
<evidence type="ECO:0000256" key="3">
    <source>
        <dbReference type="ARBA" id="ARBA00022691"/>
    </source>
</evidence>
<proteinExistence type="predicted"/>
<dbReference type="AlphaFoldDB" id="A0A9D2QMI7"/>
<evidence type="ECO:0000313" key="6">
    <source>
        <dbReference type="Proteomes" id="UP000823922"/>
    </source>
</evidence>
<dbReference type="Pfam" id="PF13649">
    <property type="entry name" value="Methyltransf_25"/>
    <property type="match status" value="1"/>
</dbReference>
<dbReference type="CDD" id="cd02440">
    <property type="entry name" value="AdoMet_MTases"/>
    <property type="match status" value="1"/>
</dbReference>
<sequence length="230" mass="26684">MMVESKGWQWEMVKEDENSIWKNPCIESYYLLNRWKMAGKMDFLDLGCGLGRHSMLFGRNGFHVRCFDISREALARTRAWAESEGLAFDYADGDMLALPYEKESADCILCRNVISHTDTNGVKRAVSEIGRVLKTGGECYLTLGSKATWQERHREWPQVDENTRLCMDEGPEYEVPHFYADYALVKELFSAFKIIWINHVEDFWEQDGSTRSSFHYHVLVQKTAGEKEAK</sequence>
<dbReference type="EMBL" id="DWVS01000364">
    <property type="protein sequence ID" value="HJC89136.1"/>
    <property type="molecule type" value="Genomic_DNA"/>
</dbReference>
<dbReference type="Gene3D" id="3.40.50.150">
    <property type="entry name" value="Vaccinia Virus protein VP39"/>
    <property type="match status" value="1"/>
</dbReference>
<evidence type="ECO:0000256" key="2">
    <source>
        <dbReference type="ARBA" id="ARBA00022679"/>
    </source>
</evidence>
<evidence type="ECO:0000259" key="4">
    <source>
        <dbReference type="Pfam" id="PF13649"/>
    </source>
</evidence>